<gene>
    <name evidence="1" type="ORF">VJ786_04970</name>
</gene>
<comment type="caution">
    <text evidence="1">The sequence shown here is derived from an EMBL/GenBank/DDBJ whole genome shotgun (WGS) entry which is preliminary data.</text>
</comment>
<evidence type="ECO:0000313" key="2">
    <source>
        <dbReference type="Proteomes" id="UP001363035"/>
    </source>
</evidence>
<evidence type="ECO:0008006" key="3">
    <source>
        <dbReference type="Google" id="ProtNLM"/>
    </source>
</evidence>
<dbReference type="EMBL" id="JAYLLN010000007">
    <property type="protein sequence ID" value="MEI5984250.1"/>
    <property type="molecule type" value="Genomic_DNA"/>
</dbReference>
<organism evidence="1 2">
    <name type="scientific">Sphingobacterium tenebrionis</name>
    <dbReference type="NCBI Taxonomy" id="3111775"/>
    <lineage>
        <taxon>Bacteria</taxon>
        <taxon>Pseudomonadati</taxon>
        <taxon>Bacteroidota</taxon>
        <taxon>Sphingobacteriia</taxon>
        <taxon>Sphingobacteriales</taxon>
        <taxon>Sphingobacteriaceae</taxon>
        <taxon>Sphingobacterium</taxon>
    </lineage>
</organism>
<dbReference type="RefSeq" id="WP_336557369.1">
    <property type="nucleotide sequence ID" value="NZ_JAYLLN010000007.1"/>
</dbReference>
<name>A0ABU8I3G5_9SPHI</name>
<evidence type="ECO:0000313" key="1">
    <source>
        <dbReference type="EMBL" id="MEI5984250.1"/>
    </source>
</evidence>
<dbReference type="Proteomes" id="UP001363035">
    <property type="component" value="Unassembled WGS sequence"/>
</dbReference>
<accession>A0ABU8I3G5</accession>
<proteinExistence type="predicted"/>
<dbReference type="Gene3D" id="2.60.40.1930">
    <property type="match status" value="1"/>
</dbReference>
<reference evidence="1 2" key="1">
    <citation type="submission" date="2024-01" db="EMBL/GenBank/DDBJ databases">
        <title>Sphingobacterium tenebrionis sp. nov., a novel endophyte isolated from tenebrio molitor intestines.</title>
        <authorList>
            <person name="Zhang C."/>
        </authorList>
    </citation>
    <scope>NUCLEOTIDE SEQUENCE [LARGE SCALE GENOMIC DNA]</scope>
    <source>
        <strain evidence="1 2">PU5-4</strain>
    </source>
</reference>
<sequence length="785" mass="89823">MNWKRTIYLLFQIILLPFLHPLSAQETPKEILYVTTDKNIYTPGEIIWFSSYLLNTKELTDTLSPDLLAVGLLREDSISFSVKRYYLMANKICPGSLTIPDSLVPGDYRLVAFSNVTDTEHKPIHFFSSKIIIKSPTLNAFHSTFEQLDTKDKNTIEIQVKAWNLELRGEKAKNNRIAYKLSTGWKGEVPLDIFGQAIISIPKEEFQQSDKNLMTQIFYQNNKKYSNFKIAEENPIIKLSISNPDKTLLADKENFFYWQTSQENGSPAAVEIAILENGQEILTSKSDEQGMGSFSFVPKEDALYTINSKTAPFKLDYTLNKAKKNIFHLSNKNHVPKDTLLIDLENTQAGPLQIHFRALQESAAMVSSLSGIDEKSKRIVVPLKDFIKGIYEYTITDGQNKTLDRSYFLANYHKKPGIEIALSKDTLSTRDSLRINLKTSDFQGKAIESILTLYCVLEDRIIPEYKQHIDSYYYWDFWLGQAWKTDPTLDRISRLNHQLAFAKPYQPSKFFSNDPALKKDIQGYASTTALKRIEVPVDLLYRVGNGLKQQLTDSMGKFYLNPRQIAIQEPNKLYLFASINQKKKKVGSSDVTIKISNPLEQLFTNIQQNSSELTRYGMISRKKNTAEFQIKDPNVNKIEEVVVYAKPRDLRSTFGRNECGDYVCPYNILNCQNHPYSGRPAVKGESYLVNGIRTVYKGCTDRESTIEPIYTGRTFQGMSKAELSDFSSKNYISTLFWMPYILVDNVNDNQIQFYSSDQTGKYKLIIEGVTNTGELIYAEKEIIVK</sequence>
<keyword evidence="2" id="KW-1185">Reference proteome</keyword>
<protein>
    <recommendedName>
        <fullName evidence="3">Macroglobulin domain-containing protein</fullName>
    </recommendedName>
</protein>